<dbReference type="OrthoDB" id="1102658at2759"/>
<proteinExistence type="predicted"/>
<protein>
    <submittedName>
        <fullName evidence="1">Uncharacterized protein</fullName>
    </submittedName>
</protein>
<dbReference type="AlphaFoldDB" id="A0A5N6LL56"/>
<evidence type="ECO:0000313" key="1">
    <source>
        <dbReference type="EMBL" id="KAD2008868.1"/>
    </source>
</evidence>
<keyword evidence="2" id="KW-1185">Reference proteome</keyword>
<dbReference type="EMBL" id="SZYD01000245">
    <property type="protein sequence ID" value="KAD2008868.1"/>
    <property type="molecule type" value="Genomic_DNA"/>
</dbReference>
<reference evidence="1 2" key="1">
    <citation type="submission" date="2019-05" db="EMBL/GenBank/DDBJ databases">
        <title>Mikania micrantha, genome provides insights into the molecular mechanism of rapid growth.</title>
        <authorList>
            <person name="Liu B."/>
        </authorList>
    </citation>
    <scope>NUCLEOTIDE SEQUENCE [LARGE SCALE GENOMIC DNA]</scope>
    <source>
        <strain evidence="1">NLD-2019</strain>
        <tissue evidence="1">Leaf</tissue>
    </source>
</reference>
<organism evidence="1 2">
    <name type="scientific">Mikania micrantha</name>
    <name type="common">bitter vine</name>
    <dbReference type="NCBI Taxonomy" id="192012"/>
    <lineage>
        <taxon>Eukaryota</taxon>
        <taxon>Viridiplantae</taxon>
        <taxon>Streptophyta</taxon>
        <taxon>Embryophyta</taxon>
        <taxon>Tracheophyta</taxon>
        <taxon>Spermatophyta</taxon>
        <taxon>Magnoliopsida</taxon>
        <taxon>eudicotyledons</taxon>
        <taxon>Gunneridae</taxon>
        <taxon>Pentapetalae</taxon>
        <taxon>asterids</taxon>
        <taxon>campanulids</taxon>
        <taxon>Asterales</taxon>
        <taxon>Asteraceae</taxon>
        <taxon>Asteroideae</taxon>
        <taxon>Heliantheae alliance</taxon>
        <taxon>Eupatorieae</taxon>
        <taxon>Mikania</taxon>
    </lineage>
</organism>
<evidence type="ECO:0000313" key="2">
    <source>
        <dbReference type="Proteomes" id="UP000326396"/>
    </source>
</evidence>
<gene>
    <name evidence="1" type="ORF">E3N88_42034</name>
</gene>
<sequence length="453" mass="51162">MCRPISRRFQDLPVLISSLQFSRSSSADNLPEMETRCKLQETNLEAFIGDKNHGKEEYPGVCSDIYMPPPCFDDYGDEEGSKNDYLWVSKVLNGAALREGGKLDGIGFLSGSRCGSIERSIGLNEKSLNRRMTRYANSSDSKFDEFLKTYYNHRNPMGSSGGVPVALEDRDVLPVNQQILETQTTKPIIENNLNVNLLNFDDLLSFNFRKDVIIVTDSIYKSIPIIEDNIYFPKFVASQGVGGPFRALELLSKVSSNTCNEELCVRLRILEDIQINVRNKGGKVFPFDPEGIQIRLRDGLGVFVKDQCLGMSGQIVSCVFSIHILVFDIGDLDLILRMRWFQYLGENTHDWKTEWMKFVYLNVPIVLQGVKPNQSHLAARQQWVAVDEGLPLGPIGNLGSVHPVLPTSTVAKLSGPLFQAIMNDILCPLLHTRVMIFFYDKWIYNLMKNDSKL</sequence>
<comment type="caution">
    <text evidence="1">The sequence shown here is derived from an EMBL/GenBank/DDBJ whole genome shotgun (WGS) entry which is preliminary data.</text>
</comment>
<accession>A0A5N6LL56</accession>
<name>A0A5N6LL56_9ASTR</name>
<dbReference type="Proteomes" id="UP000326396">
    <property type="component" value="Unassembled WGS sequence"/>
</dbReference>